<organism evidence="4 5">
    <name type="scientific">Bicyclus anynana</name>
    <name type="common">Squinting bush brown butterfly</name>
    <dbReference type="NCBI Taxonomy" id="110368"/>
    <lineage>
        <taxon>Eukaryota</taxon>
        <taxon>Metazoa</taxon>
        <taxon>Ecdysozoa</taxon>
        <taxon>Arthropoda</taxon>
        <taxon>Hexapoda</taxon>
        <taxon>Insecta</taxon>
        <taxon>Pterygota</taxon>
        <taxon>Neoptera</taxon>
        <taxon>Endopterygota</taxon>
        <taxon>Lepidoptera</taxon>
        <taxon>Glossata</taxon>
        <taxon>Ditrysia</taxon>
        <taxon>Papilionoidea</taxon>
        <taxon>Nymphalidae</taxon>
        <taxon>Satyrinae</taxon>
        <taxon>Satyrini</taxon>
        <taxon>Mycalesina</taxon>
        <taxon>Bicyclus</taxon>
    </lineage>
</organism>
<keyword evidence="2" id="KW-0472">Membrane</keyword>
<dbReference type="GeneID" id="112056388"/>
<name>A0A6J1P3V8_BICAN</name>
<feature type="transmembrane region" description="Helical" evidence="2">
    <location>
        <begin position="198"/>
        <end position="217"/>
    </location>
</feature>
<evidence type="ECO:0000313" key="5">
    <source>
        <dbReference type="RefSeq" id="XP_023952578.1"/>
    </source>
</evidence>
<sequence length="279" mass="30704">MNTFGNMCSVFLIYFAVIITTVYTEDVCVKKGPCTCEFPNGTGIDLTPVASKSKFFSTQTYKLENDGSRLALSTFYYHPCSDMKLPINTSTAAFTTCKDSLALCWYLSYMDLLNTTKDTFKRDGGNYQYLGTSNFSNFSPDGQSIVYPNVPSSTVVMLVCATTEDQLQVYSLAEESKIILAFYSKEACLKIIEEPGRSLGSTLLIIFFSFVILYLVLGICTKKFLMGATGLEVIPNLAFWSDLPNLVKDGWAFAINGFKLPARGAGPATSPDPNSYDSI</sequence>
<dbReference type="GO" id="GO:0000139">
    <property type="term" value="C:Golgi membrane"/>
    <property type="evidence" value="ECO:0007669"/>
    <property type="project" value="UniProtKB-SubCell"/>
</dbReference>
<accession>A0A6J1P3V8</accession>
<dbReference type="OrthoDB" id="29460at2759"/>
<dbReference type="Proteomes" id="UP001652582">
    <property type="component" value="Chromosome 16"/>
</dbReference>
<keyword evidence="2" id="KW-1133">Transmembrane helix</keyword>
<evidence type="ECO:0000256" key="3">
    <source>
        <dbReference type="SAM" id="SignalP"/>
    </source>
</evidence>
<feature type="chain" id="PRO_5044639114" evidence="3">
    <location>
        <begin position="25"/>
        <end position="279"/>
    </location>
</feature>
<dbReference type="RefSeq" id="XP_023952578.1">
    <property type="nucleotide sequence ID" value="XM_024096810.2"/>
</dbReference>
<protein>
    <submittedName>
        <fullName evidence="5">Uncharacterized protein LOC112056388</fullName>
    </submittedName>
</protein>
<reference evidence="5" key="1">
    <citation type="submission" date="2025-08" db="UniProtKB">
        <authorList>
            <consortium name="RefSeq"/>
        </authorList>
    </citation>
    <scope>IDENTIFICATION</scope>
</reference>
<evidence type="ECO:0000256" key="2">
    <source>
        <dbReference type="SAM" id="Phobius"/>
    </source>
</evidence>
<keyword evidence="2" id="KW-0812">Transmembrane</keyword>
<keyword evidence="3" id="KW-0732">Signal</keyword>
<keyword evidence="1" id="KW-0325">Glycoprotein</keyword>
<dbReference type="PANTHER" id="PTHR15071:SF0">
    <property type="entry name" value="MANNOSE 6-PHOSPHATE RECEPTOR-LIKE PROTEIN 1"/>
    <property type="match status" value="1"/>
</dbReference>
<gene>
    <name evidence="5" type="primary">LOC112056388</name>
</gene>
<dbReference type="KEGG" id="bany:112056388"/>
<keyword evidence="4" id="KW-1185">Reference proteome</keyword>
<dbReference type="AlphaFoldDB" id="A0A6J1P3V8"/>
<proteinExistence type="predicted"/>
<evidence type="ECO:0000256" key="1">
    <source>
        <dbReference type="ARBA" id="ARBA00023180"/>
    </source>
</evidence>
<dbReference type="InterPro" id="IPR028927">
    <property type="entry name" value="Man-6-P_rcpt"/>
</dbReference>
<dbReference type="GO" id="GO:0005802">
    <property type="term" value="C:trans-Golgi network"/>
    <property type="evidence" value="ECO:0007669"/>
    <property type="project" value="TreeGrafter"/>
</dbReference>
<evidence type="ECO:0000313" key="4">
    <source>
        <dbReference type="Proteomes" id="UP001652582"/>
    </source>
</evidence>
<feature type="signal peptide" evidence="3">
    <location>
        <begin position="1"/>
        <end position="24"/>
    </location>
</feature>
<dbReference type="PANTHER" id="PTHR15071">
    <property type="entry name" value="MANNOSE-6-PHOSPHATE RECEPTOR FAMILY MEMBER"/>
    <property type="match status" value="1"/>
</dbReference>
<dbReference type="Pfam" id="PF02157">
    <property type="entry name" value="Man-6-P_recep"/>
    <property type="match status" value="1"/>
</dbReference>